<evidence type="ECO:0000256" key="1">
    <source>
        <dbReference type="ARBA" id="ARBA00022679"/>
    </source>
</evidence>
<dbReference type="SUPFAM" id="SSF53756">
    <property type="entry name" value="UDP-Glycosyltransferase/glycogen phosphorylase"/>
    <property type="match status" value="1"/>
</dbReference>
<evidence type="ECO:0000313" key="3">
    <source>
        <dbReference type="EMBL" id="BAT23787.1"/>
    </source>
</evidence>
<reference evidence="3" key="1">
    <citation type="submission" date="2014-04" db="EMBL/GenBank/DDBJ databases">
        <authorList>
            <person name="Harrison E."/>
        </authorList>
    </citation>
    <scope>NUCLEOTIDE SEQUENCE</scope>
    <source>
        <strain evidence="3">1702</strain>
    </source>
</reference>
<sequence length="364" mass="42323">MNNNKNLWILGPKDKKFSGIGLYSLNLLKGLNDKGYEDDIINIPFKSRTILRYLYQFIYLPFYLLLFSHRYQNVILYEEAYSFLIPFCDLCRKKSILIFHHVPEGNSGDSVIEKLKYIYMRMILSLTTSAKKIVFPSEFSRAEYLKVFPMGRTNIKNRYIVIPNSFDFPAEIINSNDRVIENEKDNLSFLYVGSEEARKNVNTAVEALTKLDVKPKIKFTKIGKAIVTENRKKLSSILLHSSLDYQLFDFVNKEELEHYLSTCDFFIMPSLHEGFGRTPIEAQHYGKLVISSDIPVLREIMGDSAIYVQQPNLVSSWVNVLQEVIQLDIETLQIYKNKAKKNSARYTIENVTDRFIANVLREEE</sequence>
<evidence type="ECO:0000259" key="2">
    <source>
        <dbReference type="Pfam" id="PF00534"/>
    </source>
</evidence>
<organism evidence="3">
    <name type="scientific">Klebsiella sp. 1702</name>
    <dbReference type="NCBI Taxonomy" id="1497817"/>
    <lineage>
        <taxon>Bacteria</taxon>
        <taxon>Pseudomonadati</taxon>
        <taxon>Pseudomonadota</taxon>
        <taxon>Gammaproteobacteria</taxon>
        <taxon>Enterobacterales</taxon>
        <taxon>Enterobacteriaceae</taxon>
        <taxon>Klebsiella/Raoultella group</taxon>
        <taxon>Klebsiella</taxon>
    </lineage>
</organism>
<gene>
    <name evidence="3" type="primary">wcpX</name>
</gene>
<dbReference type="PANTHER" id="PTHR46401">
    <property type="entry name" value="GLYCOSYLTRANSFERASE WBBK-RELATED"/>
    <property type="match status" value="1"/>
</dbReference>
<dbReference type="GO" id="GO:0016757">
    <property type="term" value="F:glycosyltransferase activity"/>
    <property type="evidence" value="ECO:0007669"/>
    <property type="project" value="InterPro"/>
</dbReference>
<protein>
    <submittedName>
        <fullName evidence="3">Glycosyl transferase</fullName>
    </submittedName>
</protein>
<accession>A0A0P0YR81</accession>
<feature type="domain" description="Glycosyl transferase family 1" evidence="2">
    <location>
        <begin position="179"/>
        <end position="341"/>
    </location>
</feature>
<dbReference type="PANTHER" id="PTHR46401:SF2">
    <property type="entry name" value="GLYCOSYLTRANSFERASE WBBK-RELATED"/>
    <property type="match status" value="1"/>
</dbReference>
<proteinExistence type="predicted"/>
<dbReference type="EMBL" id="AB924579">
    <property type="protein sequence ID" value="BAT23787.1"/>
    <property type="molecule type" value="Genomic_DNA"/>
</dbReference>
<dbReference type="AlphaFoldDB" id="A0A0P0YR81"/>
<keyword evidence="1 3" id="KW-0808">Transferase</keyword>
<dbReference type="Gene3D" id="3.40.50.2000">
    <property type="entry name" value="Glycogen Phosphorylase B"/>
    <property type="match status" value="1"/>
</dbReference>
<dbReference type="Pfam" id="PF00534">
    <property type="entry name" value="Glycos_transf_1"/>
    <property type="match status" value="1"/>
</dbReference>
<dbReference type="InterPro" id="IPR001296">
    <property type="entry name" value="Glyco_trans_1"/>
</dbReference>
<name>A0A0P0YR81_9ENTR</name>
<reference evidence="3" key="2">
    <citation type="journal article" date="2015" name="Sci. Rep.">
        <title>Genetic analysis of capsular polysaccharide synthesis gene clusters in 79 capsular types of Klebsiella spp.</title>
        <authorList>
            <person name="Pan Y.J."/>
            <person name="Lin T.L."/>
            <person name="Chen C.T."/>
            <person name="Chen Y.Y."/>
            <person name="Hsieh P.F."/>
            <person name="Hsu C.R."/>
            <person name="Wu M.C."/>
            <person name="Wang J.T."/>
        </authorList>
    </citation>
    <scope>NUCLEOTIDE SEQUENCE</scope>
    <source>
        <strain evidence="3">1702</strain>
    </source>
</reference>